<feature type="non-terminal residue" evidence="4">
    <location>
        <position position="394"/>
    </location>
</feature>
<reference evidence="4 5" key="1">
    <citation type="submission" date="2021-05" db="EMBL/GenBank/DDBJ databases">
        <title>Mycobacterium acidophilum sp. nov., an extremely acid-tolerant member of the genus Mycobacterium.</title>
        <authorList>
            <person name="Xia J."/>
        </authorList>
    </citation>
    <scope>NUCLEOTIDE SEQUENCE [LARGE SCALE GENOMIC DNA]</scope>
    <source>
        <strain evidence="4 5">M1</strain>
    </source>
</reference>
<evidence type="ECO:0000256" key="2">
    <source>
        <dbReference type="SAM" id="Phobius"/>
    </source>
</evidence>
<feature type="compositionally biased region" description="Pro residues" evidence="1">
    <location>
        <begin position="362"/>
        <end position="394"/>
    </location>
</feature>
<evidence type="ECO:0000259" key="3">
    <source>
        <dbReference type="Pfam" id="PF23717"/>
    </source>
</evidence>
<feature type="transmembrane region" description="Helical" evidence="2">
    <location>
        <begin position="319"/>
        <end position="341"/>
    </location>
</feature>
<feature type="domain" description="DUF7159" evidence="3">
    <location>
        <begin position="2"/>
        <end position="230"/>
    </location>
</feature>
<evidence type="ECO:0000313" key="5">
    <source>
        <dbReference type="Proteomes" id="UP001519535"/>
    </source>
</evidence>
<keyword evidence="2" id="KW-0472">Membrane</keyword>
<keyword evidence="2" id="KW-0812">Transmembrane</keyword>
<comment type="caution">
    <text evidence="4">The sequence shown here is derived from an EMBL/GenBank/DDBJ whole genome shotgun (WGS) entry which is preliminary data.</text>
</comment>
<evidence type="ECO:0000256" key="1">
    <source>
        <dbReference type="SAM" id="MobiDB-lite"/>
    </source>
</evidence>
<dbReference type="InterPro" id="IPR055583">
    <property type="entry name" value="DUF7159"/>
</dbReference>
<evidence type="ECO:0000313" key="4">
    <source>
        <dbReference type="EMBL" id="MBS9535833.1"/>
    </source>
</evidence>
<gene>
    <name evidence="4" type="ORF">KIH27_19805</name>
</gene>
<dbReference type="Pfam" id="PF23717">
    <property type="entry name" value="DUF7159"/>
    <property type="match status" value="1"/>
</dbReference>
<name>A0ABS5RNE6_9MYCO</name>
<organism evidence="4 5">
    <name type="scientific">Mycolicibacter acidiphilus</name>
    <dbReference type="NCBI Taxonomy" id="2835306"/>
    <lineage>
        <taxon>Bacteria</taxon>
        <taxon>Bacillati</taxon>
        <taxon>Actinomycetota</taxon>
        <taxon>Actinomycetes</taxon>
        <taxon>Mycobacteriales</taxon>
        <taxon>Mycobacteriaceae</taxon>
        <taxon>Mycolicibacter</taxon>
    </lineage>
</organism>
<feature type="region of interest" description="Disordered" evidence="1">
    <location>
        <begin position="348"/>
        <end position="394"/>
    </location>
</feature>
<dbReference type="RefSeq" id="WP_214094682.1">
    <property type="nucleotide sequence ID" value="NZ_JAHCLR010000060.1"/>
</dbReference>
<keyword evidence="2" id="KW-1133">Transmembrane helix</keyword>
<accession>A0ABS5RNE6</accession>
<protein>
    <recommendedName>
        <fullName evidence="3">DUF7159 domain-containing protein</fullName>
    </recommendedName>
</protein>
<keyword evidence="5" id="KW-1185">Reference proteome</keyword>
<proteinExistence type="predicted"/>
<dbReference type="EMBL" id="JAHCLR010000060">
    <property type="protein sequence ID" value="MBS9535833.1"/>
    <property type="molecule type" value="Genomic_DNA"/>
</dbReference>
<sequence>MDIVLGVSMAPSAVRMVLVEGEAADGVTVDHDDFGIDRAARGGAPERVVEAILGTREGAREGGYQLSSTGVTWSDPAEAATLRQALVAHKIENVMLVSAFLAAAALAQSVGNATRYARTGLLFVEPDAATLAVVDSDDGSISEIHRQPLPPDDNRAVAQLAAMASGAQQLASRPDGLFVVGSGGVNVAMIKPELEKASALPVSAPEEPEMALARGAALASAHAPLFSSSTRAMAWAQDPGTGVVDPALLNAAYAYVPEPTIDHTGGVALAYSAVPDGPESGYLPMADPGDVIDSPELVDSRMLNFSAVAEPHSVRNPTLITAGVAALFVVGVLTLVITLAVSMRSSDDHRSDVRAHVVTHQTPPPAAPKKPPAAPPPAPAAVPAPAPAPEAPAP</sequence>
<dbReference type="Proteomes" id="UP001519535">
    <property type="component" value="Unassembled WGS sequence"/>
</dbReference>